<dbReference type="AlphaFoldDB" id="A0A1M6BCN7"/>
<accession>A0A1M6BCN7</accession>
<reference evidence="1 2" key="1">
    <citation type="submission" date="2016-11" db="EMBL/GenBank/DDBJ databases">
        <authorList>
            <person name="Jaros S."/>
            <person name="Januszkiewicz K."/>
            <person name="Wedrychowicz H."/>
        </authorList>
    </citation>
    <scope>NUCLEOTIDE SEQUENCE [LARGE SCALE GENOMIC DNA]</scope>
    <source>
        <strain evidence="1 2">DSM 19022</strain>
    </source>
</reference>
<protein>
    <submittedName>
        <fullName evidence="1">Uncharacterized protein</fullName>
    </submittedName>
</protein>
<dbReference type="EMBL" id="FQZS01000003">
    <property type="protein sequence ID" value="SHI46475.1"/>
    <property type="molecule type" value="Genomic_DNA"/>
</dbReference>
<keyword evidence="2" id="KW-1185">Reference proteome</keyword>
<name>A0A1M6BCN7_9FIRM</name>
<organism evidence="1 2">
    <name type="scientific">Lutispora thermophila DSM 19022</name>
    <dbReference type="NCBI Taxonomy" id="1122184"/>
    <lineage>
        <taxon>Bacteria</taxon>
        <taxon>Bacillati</taxon>
        <taxon>Bacillota</taxon>
        <taxon>Clostridia</taxon>
        <taxon>Lutisporales</taxon>
        <taxon>Lutisporaceae</taxon>
        <taxon>Lutispora</taxon>
    </lineage>
</organism>
<dbReference type="Proteomes" id="UP000184442">
    <property type="component" value="Unassembled WGS sequence"/>
</dbReference>
<gene>
    <name evidence="1" type="ORF">SAMN02745176_00394</name>
</gene>
<sequence length="84" mass="9496">MEALFAFNHMIYLTFLMLKRILSNNLKIPFKALISRNCILSCLKHSLAIKGIFISSTYSGGFVVMIERLSWCVHISSRNTLAAS</sequence>
<proteinExistence type="predicted"/>
<evidence type="ECO:0000313" key="2">
    <source>
        <dbReference type="Proteomes" id="UP000184442"/>
    </source>
</evidence>
<dbReference type="STRING" id="1122184.SAMN02745176_00394"/>
<evidence type="ECO:0000313" key="1">
    <source>
        <dbReference type="EMBL" id="SHI46475.1"/>
    </source>
</evidence>